<comment type="subcellular location">
    <subcellularLocation>
        <location evidence="1">Cell membrane</location>
        <topology evidence="1">Multi-pass membrane protein</topology>
    </subcellularLocation>
</comment>
<feature type="transmembrane region" description="Helical" evidence="6">
    <location>
        <begin position="6"/>
        <end position="29"/>
    </location>
</feature>
<keyword evidence="3 6" id="KW-0812">Transmembrane</keyword>
<keyword evidence="8" id="KW-1185">Reference proteome</keyword>
<feature type="transmembrane region" description="Helical" evidence="6">
    <location>
        <begin position="205"/>
        <end position="224"/>
    </location>
</feature>
<keyword evidence="2" id="KW-1003">Cell membrane</keyword>
<accession>A0ABP7CH05</accession>
<evidence type="ECO:0000256" key="5">
    <source>
        <dbReference type="ARBA" id="ARBA00023136"/>
    </source>
</evidence>
<dbReference type="Pfam" id="PF01810">
    <property type="entry name" value="LysE"/>
    <property type="match status" value="1"/>
</dbReference>
<dbReference type="PANTHER" id="PTHR30086:SF20">
    <property type="entry name" value="ARGININE EXPORTER PROTEIN ARGO-RELATED"/>
    <property type="match status" value="1"/>
</dbReference>
<keyword evidence="5 6" id="KW-0472">Membrane</keyword>
<dbReference type="Proteomes" id="UP001500752">
    <property type="component" value="Unassembled WGS sequence"/>
</dbReference>
<sequence>MDPQALAGFAAVSIALALTPGADWAYCIAAGLGRSRIFPAIAGLIAGYGIHTLLLVAGMAALVASLPGLLAWMTVFGAGYLLWLGVTTARGWRKAGFTAGAYAEDAAEDFAGGPSVAALAPAATVRAEPAHAVVPLGGATALLAPPAVEAPAPARGGRNRSEDRRAFLRGLGTSGTNPKALLLYLALIPQFVSSAAAVPPVVQTAAYGLGHLALSAVVYSAVAAGARRLLRSRPAAARIITLASGIIMVGLGAVLLSEQLPWLGGLVSSLAGAAA</sequence>
<comment type="caution">
    <text evidence="7">The sequence shown here is derived from an EMBL/GenBank/DDBJ whole genome shotgun (WGS) entry which is preliminary data.</text>
</comment>
<dbReference type="EMBL" id="BAABEO010000017">
    <property type="protein sequence ID" value="GAA3686874.1"/>
    <property type="molecule type" value="Genomic_DNA"/>
</dbReference>
<gene>
    <name evidence="7" type="ORF">GCM10023081_25230</name>
</gene>
<feature type="transmembrane region" description="Helical" evidence="6">
    <location>
        <begin position="236"/>
        <end position="256"/>
    </location>
</feature>
<dbReference type="PANTHER" id="PTHR30086">
    <property type="entry name" value="ARGININE EXPORTER PROTEIN ARGO"/>
    <property type="match status" value="1"/>
</dbReference>
<feature type="transmembrane region" description="Helical" evidence="6">
    <location>
        <begin position="41"/>
        <end position="63"/>
    </location>
</feature>
<evidence type="ECO:0000256" key="1">
    <source>
        <dbReference type="ARBA" id="ARBA00004651"/>
    </source>
</evidence>
<evidence type="ECO:0000256" key="6">
    <source>
        <dbReference type="SAM" id="Phobius"/>
    </source>
</evidence>
<dbReference type="RefSeq" id="WP_345151204.1">
    <property type="nucleotide sequence ID" value="NZ_BAABEO010000017.1"/>
</dbReference>
<evidence type="ECO:0000256" key="2">
    <source>
        <dbReference type="ARBA" id="ARBA00022475"/>
    </source>
</evidence>
<reference evidence="8" key="1">
    <citation type="journal article" date="2019" name="Int. J. Syst. Evol. Microbiol.">
        <title>The Global Catalogue of Microorganisms (GCM) 10K type strain sequencing project: providing services to taxonomists for standard genome sequencing and annotation.</title>
        <authorList>
            <consortium name="The Broad Institute Genomics Platform"/>
            <consortium name="The Broad Institute Genome Sequencing Center for Infectious Disease"/>
            <person name="Wu L."/>
            <person name="Ma J."/>
        </authorList>
    </citation>
    <scope>NUCLEOTIDE SEQUENCE [LARGE SCALE GENOMIC DNA]</scope>
    <source>
        <strain evidence="8">JCM 30742</strain>
    </source>
</reference>
<evidence type="ECO:0000256" key="4">
    <source>
        <dbReference type="ARBA" id="ARBA00022989"/>
    </source>
</evidence>
<keyword evidence="4 6" id="KW-1133">Transmembrane helix</keyword>
<evidence type="ECO:0008006" key="9">
    <source>
        <dbReference type="Google" id="ProtNLM"/>
    </source>
</evidence>
<feature type="transmembrane region" description="Helical" evidence="6">
    <location>
        <begin position="69"/>
        <end position="86"/>
    </location>
</feature>
<dbReference type="InterPro" id="IPR001123">
    <property type="entry name" value="LeuE-type"/>
</dbReference>
<proteinExistence type="predicted"/>
<name>A0ABP7CH05_9MICC</name>
<protein>
    <recommendedName>
        <fullName evidence="9">Lysine transporter LysE</fullName>
    </recommendedName>
</protein>
<evidence type="ECO:0000313" key="8">
    <source>
        <dbReference type="Proteomes" id="UP001500752"/>
    </source>
</evidence>
<organism evidence="7 8">
    <name type="scientific">Arthrobacter ginkgonis</name>
    <dbReference type="NCBI Taxonomy" id="1630594"/>
    <lineage>
        <taxon>Bacteria</taxon>
        <taxon>Bacillati</taxon>
        <taxon>Actinomycetota</taxon>
        <taxon>Actinomycetes</taxon>
        <taxon>Micrococcales</taxon>
        <taxon>Micrococcaceae</taxon>
        <taxon>Arthrobacter</taxon>
    </lineage>
</organism>
<evidence type="ECO:0000313" key="7">
    <source>
        <dbReference type="EMBL" id="GAA3686874.1"/>
    </source>
</evidence>
<evidence type="ECO:0000256" key="3">
    <source>
        <dbReference type="ARBA" id="ARBA00022692"/>
    </source>
</evidence>